<evidence type="ECO:0000313" key="2">
    <source>
        <dbReference type="EMBL" id="SDC06714.1"/>
    </source>
</evidence>
<dbReference type="EMBL" id="FMYG01000003">
    <property type="protein sequence ID" value="SDC06714.1"/>
    <property type="molecule type" value="Genomic_DNA"/>
</dbReference>
<feature type="transmembrane region" description="Helical" evidence="1">
    <location>
        <begin position="168"/>
        <end position="189"/>
    </location>
</feature>
<dbReference type="STRING" id="993073.AS029_06430"/>
<gene>
    <name evidence="2" type="ORF">SAMN05216418_1543</name>
</gene>
<feature type="transmembrane region" description="Helical" evidence="1">
    <location>
        <begin position="130"/>
        <end position="148"/>
    </location>
</feature>
<feature type="transmembrane region" description="Helical" evidence="1">
    <location>
        <begin position="98"/>
        <end position="118"/>
    </location>
</feature>
<organism evidence="2 3">
    <name type="scientific">Microbacterium enclense</name>
    <dbReference type="NCBI Taxonomy" id="993073"/>
    <lineage>
        <taxon>Bacteria</taxon>
        <taxon>Bacillati</taxon>
        <taxon>Actinomycetota</taxon>
        <taxon>Actinomycetes</taxon>
        <taxon>Micrococcales</taxon>
        <taxon>Microbacteriaceae</taxon>
        <taxon>Microbacterium</taxon>
    </lineage>
</organism>
<evidence type="ECO:0000313" key="3">
    <source>
        <dbReference type="Proteomes" id="UP000183203"/>
    </source>
</evidence>
<feature type="transmembrane region" description="Helical" evidence="1">
    <location>
        <begin position="67"/>
        <end position="86"/>
    </location>
</feature>
<evidence type="ECO:0000256" key="1">
    <source>
        <dbReference type="SAM" id="Phobius"/>
    </source>
</evidence>
<dbReference type="InterPro" id="IPR049713">
    <property type="entry name" value="Pr6Pr-like"/>
</dbReference>
<proteinExistence type="predicted"/>
<reference evidence="2 3" key="1">
    <citation type="submission" date="2016-09" db="EMBL/GenBank/DDBJ databases">
        <authorList>
            <person name="Capua I."/>
            <person name="De Benedictis P."/>
            <person name="Joannis T."/>
            <person name="Lombin L.H."/>
            <person name="Cattoli G."/>
        </authorList>
    </citation>
    <scope>NUCLEOTIDE SEQUENCE [LARGE SCALE GENOMIC DNA]</scope>
    <source>
        <strain evidence="2 3">NIO-1002</strain>
    </source>
</reference>
<evidence type="ECO:0008006" key="4">
    <source>
        <dbReference type="Google" id="ProtNLM"/>
    </source>
</evidence>
<keyword evidence="1" id="KW-0472">Membrane</keyword>
<accession>A0A1G6IJS1</accession>
<sequence>MLPLARVVVGVVVLLVVLFAYALRIAVGDANPFDFFGYFTNQTSSLTALVLVAIGGCALAGRRRPEWLTVGWGVGAACLIVVAVVYNVLVPGTGSAPPWVSVVLHVVFPAIVLADVLLSPDRPRLAWKRLWWVLPYPLAWVTVVLIRGATDGWVPYGFLLPSRGLPSLGLHVTGILALLMLSATAVWTLSGRPSRRPRRT</sequence>
<feature type="transmembrane region" description="Helical" evidence="1">
    <location>
        <begin position="7"/>
        <end position="27"/>
    </location>
</feature>
<protein>
    <recommendedName>
        <fullName evidence="4">Integral membrane protein</fullName>
    </recommendedName>
</protein>
<keyword evidence="1" id="KW-1133">Transmembrane helix</keyword>
<keyword evidence="1" id="KW-0812">Transmembrane</keyword>
<dbReference type="NCBIfam" id="NF038065">
    <property type="entry name" value="Pr6Pr"/>
    <property type="match status" value="1"/>
</dbReference>
<name>A0A1G6IJS1_9MICO</name>
<dbReference type="Proteomes" id="UP000183203">
    <property type="component" value="Unassembled WGS sequence"/>
</dbReference>
<feature type="transmembrane region" description="Helical" evidence="1">
    <location>
        <begin position="39"/>
        <end position="60"/>
    </location>
</feature>
<dbReference type="AlphaFoldDB" id="A0A1G6IJS1"/>